<dbReference type="EMBL" id="CP144089">
    <property type="protein sequence ID" value="WWD02924.1"/>
    <property type="molecule type" value="Genomic_DNA"/>
</dbReference>
<dbReference type="InterPro" id="IPR023214">
    <property type="entry name" value="HAD_sf"/>
</dbReference>
<dbReference type="InterPro" id="IPR052419">
    <property type="entry name" value="5_3-deoxyribonucleotidase-like"/>
</dbReference>
<gene>
    <name evidence="2" type="ORF">V865_000967</name>
</gene>
<evidence type="ECO:0000313" key="2">
    <source>
        <dbReference type="EMBL" id="WWD02924.1"/>
    </source>
</evidence>
<reference evidence="2 3" key="1">
    <citation type="submission" date="2024-01" db="EMBL/GenBank/DDBJ databases">
        <title>Comparative genomics of Cryptococcus and Kwoniella reveals pathogenesis evolution and contrasting modes of karyotype evolution via chromosome fusion or intercentromeric recombination.</title>
        <authorList>
            <person name="Coelho M.A."/>
            <person name="David-Palma M."/>
            <person name="Shea T."/>
            <person name="Bowers K."/>
            <person name="McGinley-Smith S."/>
            <person name="Mohammad A.W."/>
            <person name="Gnirke A."/>
            <person name="Yurkov A.M."/>
            <person name="Nowrousian M."/>
            <person name="Sun S."/>
            <person name="Cuomo C.A."/>
            <person name="Heitman J."/>
        </authorList>
    </citation>
    <scope>NUCLEOTIDE SEQUENCE [LARGE SCALE GENOMIC DNA]</scope>
    <source>
        <strain evidence="2 3">PYCC6329</strain>
    </source>
</reference>
<organism evidence="2 3">
    <name type="scientific">Kwoniella europaea PYCC6329</name>
    <dbReference type="NCBI Taxonomy" id="1423913"/>
    <lineage>
        <taxon>Eukaryota</taxon>
        <taxon>Fungi</taxon>
        <taxon>Dikarya</taxon>
        <taxon>Basidiomycota</taxon>
        <taxon>Agaricomycotina</taxon>
        <taxon>Tremellomycetes</taxon>
        <taxon>Tremellales</taxon>
        <taxon>Cryptococcaceae</taxon>
        <taxon>Kwoniella</taxon>
    </lineage>
</organism>
<dbReference type="RefSeq" id="XP_066080891.1">
    <property type="nucleotide sequence ID" value="XM_066224794.1"/>
</dbReference>
<dbReference type="PANTHER" id="PTHR35134">
    <property type="entry name" value="NUCLEOTIDASE YQFW-RELATED"/>
    <property type="match status" value="1"/>
</dbReference>
<feature type="compositionally biased region" description="Polar residues" evidence="1">
    <location>
        <begin position="131"/>
        <end position="145"/>
    </location>
</feature>
<feature type="compositionally biased region" description="Basic residues" evidence="1">
    <location>
        <begin position="1"/>
        <end position="11"/>
    </location>
</feature>
<dbReference type="Gene3D" id="3.40.50.1000">
    <property type="entry name" value="HAD superfamily/HAD-like"/>
    <property type="match status" value="1"/>
</dbReference>
<evidence type="ECO:0000313" key="3">
    <source>
        <dbReference type="Proteomes" id="UP001358614"/>
    </source>
</evidence>
<sequence>MTTDHHHHHRPNDRPSNPNETLPSSTGGITPATQRNSKTTPTYGSTSDGGNDKNEVDQPCSPTYTLDGGTETPLVTSPDASVVAIHGSVMTSNQFPFPIPPGVGGRGGKYGKNTMSMDDWAKIAGDITSRKGSVTVSTQGQGQSTIEEEGRGTESRKNNGEAAHKEKGEKKKKTRTTKNGRIIAIDFDDVCSENMATIVKQHNLRYGTDLTLDDLQTYVFWQNRGFGTPAEVARKVQALNNLLPLTTPIPGFVAGLKTLHELGHPIHIVTSRPAKDEQGLKDWLSDQGITIGHEPKDVIVQAHFTGSYGDVNKPIEPRGDDDEFERELNERLKELWKDGVGKGKGGLAKLKILRNINASLFVDDHHGNLEPIVTADPPIPCLLFGEYGWNRSRSGITSPVEMMDYNERMSSGLPLPFQEIQFGREQNIHRVKDWEELVQWIREWDEEEEEQEDKSG</sequence>
<dbReference type="SUPFAM" id="SSF56784">
    <property type="entry name" value="HAD-like"/>
    <property type="match status" value="1"/>
</dbReference>
<evidence type="ECO:0008006" key="4">
    <source>
        <dbReference type="Google" id="ProtNLM"/>
    </source>
</evidence>
<feature type="region of interest" description="Disordered" evidence="1">
    <location>
        <begin position="131"/>
        <end position="176"/>
    </location>
</feature>
<dbReference type="KEGG" id="ker:91099771"/>
<keyword evidence="3" id="KW-1185">Reference proteome</keyword>
<protein>
    <recommendedName>
        <fullName evidence="4">FCP1 homology domain-containing protein</fullName>
    </recommendedName>
</protein>
<accession>A0AAX4KAF3</accession>
<feature type="region of interest" description="Disordered" evidence="1">
    <location>
        <begin position="1"/>
        <end position="73"/>
    </location>
</feature>
<feature type="compositionally biased region" description="Basic and acidic residues" evidence="1">
    <location>
        <begin position="148"/>
        <end position="169"/>
    </location>
</feature>
<proteinExistence type="predicted"/>
<name>A0AAX4KAF3_9TREE</name>
<dbReference type="Proteomes" id="UP001358614">
    <property type="component" value="Chromosome 1"/>
</dbReference>
<evidence type="ECO:0000256" key="1">
    <source>
        <dbReference type="SAM" id="MobiDB-lite"/>
    </source>
</evidence>
<dbReference type="AlphaFoldDB" id="A0AAX4KAF3"/>
<feature type="compositionally biased region" description="Polar residues" evidence="1">
    <location>
        <begin position="14"/>
        <end position="49"/>
    </location>
</feature>
<dbReference type="InterPro" id="IPR036412">
    <property type="entry name" value="HAD-like_sf"/>
</dbReference>
<dbReference type="PANTHER" id="PTHR35134:SF2">
    <property type="entry name" value="NUCLEOTIDASE YQFW-RELATED"/>
    <property type="match status" value="1"/>
</dbReference>
<dbReference type="GeneID" id="91099771"/>